<keyword evidence="3" id="KW-0238">DNA-binding</keyword>
<dbReference type="GO" id="GO:0005737">
    <property type="term" value="C:cytoplasm"/>
    <property type="evidence" value="ECO:0007669"/>
    <property type="project" value="TreeGrafter"/>
</dbReference>
<dbReference type="Pfam" id="PF00226">
    <property type="entry name" value="DnaJ"/>
    <property type="match status" value="1"/>
</dbReference>
<evidence type="ECO:0000313" key="3">
    <source>
        <dbReference type="EMBL" id="PWV62295.1"/>
    </source>
</evidence>
<dbReference type="GO" id="GO:0042026">
    <property type="term" value="P:protein refolding"/>
    <property type="evidence" value="ECO:0007669"/>
    <property type="project" value="TreeGrafter"/>
</dbReference>
<dbReference type="PROSITE" id="PS00636">
    <property type="entry name" value="DNAJ_1"/>
    <property type="match status" value="1"/>
</dbReference>
<proteinExistence type="predicted"/>
<dbReference type="FunFam" id="2.60.260.20:FF:000013">
    <property type="entry name" value="DnaJ subfamily B member 11"/>
    <property type="match status" value="1"/>
</dbReference>
<dbReference type="Gene3D" id="1.10.287.110">
    <property type="entry name" value="DnaJ domain"/>
    <property type="match status" value="1"/>
</dbReference>
<dbReference type="PROSITE" id="PS50076">
    <property type="entry name" value="DNAJ_2"/>
    <property type="match status" value="1"/>
</dbReference>
<dbReference type="SMART" id="SM00271">
    <property type="entry name" value="DnaJ"/>
    <property type="match status" value="1"/>
</dbReference>
<feature type="domain" description="J" evidence="2">
    <location>
        <begin position="5"/>
        <end position="69"/>
    </location>
</feature>
<reference evidence="3 4" key="1">
    <citation type="submission" date="2018-05" db="EMBL/GenBank/DDBJ databases">
        <title>Genomic Encyclopedia of Type Strains, Phase IV (KMG-IV): sequencing the most valuable type-strain genomes for metagenomic binning, comparative biology and taxonomic classification.</title>
        <authorList>
            <person name="Goeker M."/>
        </authorList>
    </citation>
    <scope>NUCLEOTIDE SEQUENCE [LARGE SCALE GENOMIC DNA]</scope>
    <source>
        <strain evidence="3 4">DSM 23606</strain>
    </source>
</reference>
<organism evidence="3 4">
    <name type="scientific">Plasticicumulans acidivorans</name>
    <dbReference type="NCBI Taxonomy" id="886464"/>
    <lineage>
        <taxon>Bacteria</taxon>
        <taxon>Pseudomonadati</taxon>
        <taxon>Pseudomonadota</taxon>
        <taxon>Gammaproteobacteria</taxon>
        <taxon>Candidatus Competibacteraceae</taxon>
        <taxon>Plasticicumulans</taxon>
    </lineage>
</organism>
<dbReference type="SUPFAM" id="SSF46565">
    <property type="entry name" value="Chaperone J-domain"/>
    <property type="match status" value="1"/>
</dbReference>
<dbReference type="CDD" id="cd10747">
    <property type="entry name" value="DnaJ_C"/>
    <property type="match status" value="1"/>
</dbReference>
<dbReference type="InterPro" id="IPR018253">
    <property type="entry name" value="DnaJ_domain_CS"/>
</dbReference>
<sequence>MEFKDYYEVLGVSRTATADEIKKAYRRLAHKYHPDVSKERDAEERFKAVSEAYEVLHDAEKRRAYDQFGHDYRAGDEFRPPPGWQWQPHTGAHARSHRGPNPAEGFSQTDFSEFFSSLFGEGGFAGFGERAQQHARGRHSHARHGEDVTRPLEITLEEAFAGGNRALSVDNGSERRTLNVRIPAGIAPGQKIRLAGQGTPGSNGATAGDLYLEVAYRPHPLYQVDGRDLTLELPLAPWEAALGAKVEVPTLGGRVTLAVPAGAQSGQKLRLRGRGLPGKPAGDQFVRLKIVNPPADTPAARELFQKMADTLPFDPRAGLG</sequence>
<accession>A0A317MVC6</accession>
<dbReference type="InterPro" id="IPR001623">
    <property type="entry name" value="DnaJ_domain"/>
</dbReference>
<evidence type="ECO:0000256" key="1">
    <source>
        <dbReference type="ARBA" id="ARBA00023186"/>
    </source>
</evidence>
<dbReference type="PANTHER" id="PTHR43096">
    <property type="entry name" value="DNAJ HOMOLOG 1, MITOCHONDRIAL-RELATED"/>
    <property type="match status" value="1"/>
</dbReference>
<dbReference type="AlphaFoldDB" id="A0A317MVC6"/>
<dbReference type="GO" id="GO:0003677">
    <property type="term" value="F:DNA binding"/>
    <property type="evidence" value="ECO:0007669"/>
    <property type="project" value="UniProtKB-KW"/>
</dbReference>
<dbReference type="Gene3D" id="2.60.260.20">
    <property type="entry name" value="Urease metallochaperone UreE, N-terminal domain"/>
    <property type="match status" value="2"/>
</dbReference>
<dbReference type="OrthoDB" id="9779889at2"/>
<evidence type="ECO:0000313" key="4">
    <source>
        <dbReference type="Proteomes" id="UP000246569"/>
    </source>
</evidence>
<protein>
    <submittedName>
        <fullName evidence="3">Curved DNA-binding protein</fullName>
    </submittedName>
</protein>
<gene>
    <name evidence="3" type="ORF">C7443_10490</name>
</gene>
<evidence type="ECO:0000259" key="2">
    <source>
        <dbReference type="PROSITE" id="PS50076"/>
    </source>
</evidence>
<keyword evidence="4" id="KW-1185">Reference proteome</keyword>
<name>A0A317MVC6_9GAMM</name>
<dbReference type="RefSeq" id="WP_110018130.1">
    <property type="nucleotide sequence ID" value="NZ_QGTJ01000004.1"/>
</dbReference>
<dbReference type="CDD" id="cd06257">
    <property type="entry name" value="DnaJ"/>
    <property type="match status" value="1"/>
</dbReference>
<dbReference type="Pfam" id="PF01556">
    <property type="entry name" value="DnaJ_C"/>
    <property type="match status" value="1"/>
</dbReference>
<dbReference type="SUPFAM" id="SSF49493">
    <property type="entry name" value="HSP40/DnaJ peptide-binding domain"/>
    <property type="match status" value="2"/>
</dbReference>
<dbReference type="InterPro" id="IPR002939">
    <property type="entry name" value="DnaJ_C"/>
</dbReference>
<dbReference type="InterPro" id="IPR008971">
    <property type="entry name" value="HSP40/DnaJ_pept-bd"/>
</dbReference>
<dbReference type="Proteomes" id="UP000246569">
    <property type="component" value="Unassembled WGS sequence"/>
</dbReference>
<dbReference type="EMBL" id="QGTJ01000004">
    <property type="protein sequence ID" value="PWV62295.1"/>
    <property type="molecule type" value="Genomic_DNA"/>
</dbReference>
<dbReference type="InterPro" id="IPR036869">
    <property type="entry name" value="J_dom_sf"/>
</dbReference>
<dbReference type="PANTHER" id="PTHR43096:SF52">
    <property type="entry name" value="DNAJ HOMOLOG 1, MITOCHONDRIAL-RELATED"/>
    <property type="match status" value="1"/>
</dbReference>
<comment type="caution">
    <text evidence="3">The sequence shown here is derived from an EMBL/GenBank/DDBJ whole genome shotgun (WGS) entry which is preliminary data.</text>
</comment>
<dbReference type="GO" id="GO:0051082">
    <property type="term" value="F:unfolded protein binding"/>
    <property type="evidence" value="ECO:0007669"/>
    <property type="project" value="InterPro"/>
</dbReference>
<dbReference type="PRINTS" id="PR00625">
    <property type="entry name" value="JDOMAIN"/>
</dbReference>
<keyword evidence="1" id="KW-0143">Chaperone</keyword>